<evidence type="ECO:0000256" key="1">
    <source>
        <dbReference type="SAM" id="Phobius"/>
    </source>
</evidence>
<evidence type="ECO:0000313" key="3">
    <source>
        <dbReference type="Proteomes" id="UP000012243"/>
    </source>
</evidence>
<dbReference type="EMBL" id="AOTW01000001">
    <property type="protein sequence ID" value="ENH58907.1"/>
    <property type="molecule type" value="Genomic_DNA"/>
</dbReference>
<sequence>MLRKLKGGIKNYLNTQKRLTENNLLNPYILKTMFSVSPFPSLALAFCLVGYSFYF</sequence>
<evidence type="ECO:0000313" key="2">
    <source>
        <dbReference type="EMBL" id="ENH58907.1"/>
    </source>
</evidence>
<organism evidence="2 3">
    <name type="scientific">Helicobacter pylori Hp A-11</name>
    <dbReference type="NCBI Taxonomy" id="992035"/>
    <lineage>
        <taxon>Bacteria</taxon>
        <taxon>Pseudomonadati</taxon>
        <taxon>Campylobacterota</taxon>
        <taxon>Epsilonproteobacteria</taxon>
        <taxon>Campylobacterales</taxon>
        <taxon>Helicobacteraceae</taxon>
        <taxon>Helicobacter</taxon>
    </lineage>
</organism>
<dbReference type="Proteomes" id="UP000012243">
    <property type="component" value="Unassembled WGS sequence"/>
</dbReference>
<name>N4TI24_HELPX</name>
<protein>
    <submittedName>
        <fullName evidence="2">Uncharacterized protein</fullName>
    </submittedName>
</protein>
<reference evidence="2 3" key="1">
    <citation type="submission" date="2013-02" db="EMBL/GenBank/DDBJ databases">
        <title>Comparative Sequence Analysis of H. pylori Isolates.</title>
        <authorList>
            <person name="Blanchard T.G."/>
            <person name="Czinn S.J."/>
            <person name="McCracken C.M."/>
            <person name="Abolude K.A."/>
            <person name="Shefchek K.S."/>
            <person name="Maroo A.M."/>
            <person name="Santana-Cruz I.S."/>
            <person name="Tallon L.J."/>
            <person name="Ficke F.W.F."/>
        </authorList>
    </citation>
    <scope>NUCLEOTIDE SEQUENCE [LARGE SCALE GENOMIC DNA]</scope>
    <source>
        <strain evidence="2 3">Hp A-11</strain>
    </source>
</reference>
<keyword evidence="1" id="KW-0812">Transmembrane</keyword>
<feature type="transmembrane region" description="Helical" evidence="1">
    <location>
        <begin position="28"/>
        <end position="54"/>
    </location>
</feature>
<keyword evidence="1" id="KW-0472">Membrane</keyword>
<comment type="caution">
    <text evidence="2">The sequence shown here is derived from an EMBL/GenBank/DDBJ whole genome shotgun (WGS) entry which is preliminary data.</text>
</comment>
<proteinExistence type="predicted"/>
<accession>N4TI24</accession>
<dbReference type="PATRIC" id="fig|992035.3.peg.32"/>
<dbReference type="AlphaFoldDB" id="N4TI24"/>
<keyword evidence="1" id="KW-1133">Transmembrane helix</keyword>
<gene>
    <name evidence="2" type="ORF">HPHPA11_0033</name>
</gene>